<dbReference type="SUPFAM" id="SSF53335">
    <property type="entry name" value="S-adenosyl-L-methionine-dependent methyltransferases"/>
    <property type="match status" value="1"/>
</dbReference>
<keyword evidence="5" id="KW-1185">Reference proteome</keyword>
<feature type="compositionally biased region" description="Polar residues" evidence="3">
    <location>
        <begin position="7"/>
        <end position="17"/>
    </location>
</feature>
<dbReference type="EMBL" id="LSRX01001713">
    <property type="protein sequence ID" value="OLP77779.1"/>
    <property type="molecule type" value="Genomic_DNA"/>
</dbReference>
<name>A0A1Q9C4D5_SYMMI</name>
<gene>
    <name evidence="4" type="primary">Dnmt3a</name>
    <name evidence="4" type="ORF">AK812_SmicGene42114</name>
</gene>
<dbReference type="OrthoDB" id="412498at2759"/>
<organism evidence="4 5">
    <name type="scientific">Symbiodinium microadriaticum</name>
    <name type="common">Dinoflagellate</name>
    <name type="synonym">Zooxanthella microadriatica</name>
    <dbReference type="NCBI Taxonomy" id="2951"/>
    <lineage>
        <taxon>Eukaryota</taxon>
        <taxon>Sar</taxon>
        <taxon>Alveolata</taxon>
        <taxon>Dinophyceae</taxon>
        <taxon>Suessiales</taxon>
        <taxon>Symbiodiniaceae</taxon>
        <taxon>Symbiodinium</taxon>
    </lineage>
</organism>
<evidence type="ECO:0000256" key="1">
    <source>
        <dbReference type="ARBA" id="ARBA00022603"/>
    </source>
</evidence>
<dbReference type="Gene3D" id="3.40.50.150">
    <property type="entry name" value="Vaccinia Virus protein VP39"/>
    <property type="match status" value="1"/>
</dbReference>
<dbReference type="InterPro" id="IPR001525">
    <property type="entry name" value="C5_MeTfrase"/>
</dbReference>
<evidence type="ECO:0000256" key="2">
    <source>
        <dbReference type="ARBA" id="ARBA00022679"/>
    </source>
</evidence>
<evidence type="ECO:0000313" key="4">
    <source>
        <dbReference type="EMBL" id="OLP77779.1"/>
    </source>
</evidence>
<comment type="caution">
    <text evidence="4">The sequence shown here is derived from an EMBL/GenBank/DDBJ whole genome shotgun (WGS) entry which is preliminary data.</text>
</comment>
<accession>A0A1Q9C4D5</accession>
<reference evidence="4 5" key="1">
    <citation type="submission" date="2016-02" db="EMBL/GenBank/DDBJ databases">
        <title>Genome analysis of coral dinoflagellate symbionts highlights evolutionary adaptations to a symbiotic lifestyle.</title>
        <authorList>
            <person name="Aranda M."/>
            <person name="Li Y."/>
            <person name="Liew Y.J."/>
            <person name="Baumgarten S."/>
            <person name="Simakov O."/>
            <person name="Wilson M."/>
            <person name="Piel J."/>
            <person name="Ashoor H."/>
            <person name="Bougouffa S."/>
            <person name="Bajic V.B."/>
            <person name="Ryu T."/>
            <person name="Ravasi T."/>
            <person name="Bayer T."/>
            <person name="Micklem G."/>
            <person name="Kim H."/>
            <person name="Bhak J."/>
            <person name="Lajeunesse T.C."/>
            <person name="Voolstra C.R."/>
        </authorList>
    </citation>
    <scope>NUCLEOTIDE SEQUENCE [LARGE SCALE GENOMIC DNA]</scope>
    <source>
        <strain evidence="4 5">CCMP2467</strain>
    </source>
</reference>
<sequence>MPPRSGAGTSPGTTEDTQLPDDEAKATSGSRQQASWYPLRGDSASPVPGLKGHGDVILLSFFDGIGSSLMALQSLGLRIRATLEWEVDPAALAVSANAGRCLRMKRGDITKDQPAQVAKILSDLLQETESTVLVTAAPPCADYSAANNSAQGREGASGSLFVTFVQFLRDVEAALGRRLPLLVENVLMQSGTDTEWFGQQLQAEPIVADAAAFGMISRPRTWWSRIDWSRTTQHPYRPDAALKWDKCQGLRRLQLQVQKDEPSSFDMPGLSFHDSIRNKSRMLLCLTTPAPTSEGRPPPKRMKGKLSSAARQRWLSGHRQYAPWVYEDHALVFEKSGDGQLLPAELKEQLHHFPSGVTRCSSVTPKDRHRLLGNSWHLGVARFMIALVLLNNFTPSSACSVQGLSAYMEEARSRDIPVAGHLTATAAAAVKPAHDMWAQWYHSLEMSHPLLCRPRLEPAVEKTMKAIATLGPEVVQRRADILSAIRALRSEMQSETSSWYRQLPPHVARAYLLEDNQVVQIPLLMRLLRGCGYPDCDNLERDLNQGFPLIGQLRRSPGWHARTDDWYDHPISEETFAALNQQHIRQRARTPRADPEWQCMLSEVLKEKAEGRIEGPFRAHDSWGFNAVDAGEADLPGELLDMPAGPAYAAFAFSVVQEGSDGRKKVRRCEDYRRSHHNSTISAADKPPHDSVESYVRVLLAWAFLGIVAQVWCQDLMAAYRQYPVLAVAHAFMILQLPRGSDQATSLNQGLRGAIHCLLALLARAQPRRIPVGMGAQFTSVVYADAFFRMGEQTWKVGHAKVRHWSRRPVTQLENGWGFLVHTASGTTAGHGQAPPEVIAKFSSRKAYIFFLEVNAQLLALLANRSSVGAFWVGFIDNTAGRSALSKGFTSDASINNLLCFFWSLCAELKWFAHFEWVASHLNISDPVSRGDVSVTQPLGARMLSGVPDAYWQMLLRIADDMQYASGEAVQDALRLVFHYS</sequence>
<feature type="region of interest" description="Disordered" evidence="3">
    <location>
        <begin position="1"/>
        <end position="42"/>
    </location>
</feature>
<dbReference type="Pfam" id="PF00145">
    <property type="entry name" value="DNA_methylase"/>
    <property type="match status" value="1"/>
</dbReference>
<dbReference type="InterPro" id="IPR029063">
    <property type="entry name" value="SAM-dependent_MTases_sf"/>
</dbReference>
<protein>
    <submittedName>
        <fullName evidence="4">DNA (Cytosine-5)-methyltransferase 3A</fullName>
    </submittedName>
</protein>
<dbReference type="GO" id="GO:0032259">
    <property type="term" value="P:methylation"/>
    <property type="evidence" value="ECO:0007669"/>
    <property type="project" value="UniProtKB-KW"/>
</dbReference>
<keyword evidence="2 4" id="KW-0808">Transferase</keyword>
<dbReference type="Proteomes" id="UP000186817">
    <property type="component" value="Unassembled WGS sequence"/>
</dbReference>
<dbReference type="GO" id="GO:0008168">
    <property type="term" value="F:methyltransferase activity"/>
    <property type="evidence" value="ECO:0007669"/>
    <property type="project" value="UniProtKB-KW"/>
</dbReference>
<keyword evidence="1 4" id="KW-0489">Methyltransferase</keyword>
<dbReference type="AlphaFoldDB" id="A0A1Q9C4D5"/>
<evidence type="ECO:0000256" key="3">
    <source>
        <dbReference type="SAM" id="MobiDB-lite"/>
    </source>
</evidence>
<proteinExistence type="predicted"/>
<evidence type="ECO:0000313" key="5">
    <source>
        <dbReference type="Proteomes" id="UP000186817"/>
    </source>
</evidence>